<keyword evidence="17" id="KW-1185">Reference proteome</keyword>
<dbReference type="GO" id="GO:0005789">
    <property type="term" value="C:endoplasmic reticulum membrane"/>
    <property type="evidence" value="ECO:0007669"/>
    <property type="project" value="UniProtKB-SubCell"/>
</dbReference>
<evidence type="ECO:0000256" key="5">
    <source>
        <dbReference type="ARBA" id="ARBA00022617"/>
    </source>
</evidence>
<dbReference type="InterPro" id="IPR017972">
    <property type="entry name" value="Cyt_P450_CS"/>
</dbReference>
<dbReference type="Proteomes" id="UP000828390">
    <property type="component" value="Unassembled WGS sequence"/>
</dbReference>
<evidence type="ECO:0000256" key="4">
    <source>
        <dbReference type="ARBA" id="ARBA00010617"/>
    </source>
</evidence>
<dbReference type="GO" id="GO:0006082">
    <property type="term" value="P:organic acid metabolic process"/>
    <property type="evidence" value="ECO:0007669"/>
    <property type="project" value="TreeGrafter"/>
</dbReference>
<keyword evidence="12 15" id="KW-0472">Membrane</keyword>
<dbReference type="GO" id="GO:0020037">
    <property type="term" value="F:heme binding"/>
    <property type="evidence" value="ECO:0007669"/>
    <property type="project" value="InterPro"/>
</dbReference>
<dbReference type="PANTHER" id="PTHR24300">
    <property type="entry name" value="CYTOCHROME P450 508A4-RELATED"/>
    <property type="match status" value="1"/>
</dbReference>
<keyword evidence="11 14" id="KW-0503">Monooxygenase</keyword>
<dbReference type="InterPro" id="IPR002401">
    <property type="entry name" value="Cyt_P450_E_grp-I"/>
</dbReference>
<dbReference type="FunFam" id="1.10.630.10:FF:000238">
    <property type="entry name" value="Cytochrome P450 2A6"/>
    <property type="match status" value="1"/>
</dbReference>
<dbReference type="InterPro" id="IPR050182">
    <property type="entry name" value="Cytochrome_P450_fam2"/>
</dbReference>
<accession>A0A9D4MIC7</accession>
<dbReference type="GO" id="GO:0016712">
    <property type="term" value="F:oxidoreductase activity, acting on paired donors, with incorporation or reduction of molecular oxygen, reduced flavin or flavoprotein as one donor, and incorporation of one atom of oxygen"/>
    <property type="evidence" value="ECO:0007669"/>
    <property type="project" value="TreeGrafter"/>
</dbReference>
<keyword evidence="7" id="KW-0256">Endoplasmic reticulum</keyword>
<dbReference type="Gene3D" id="1.10.630.10">
    <property type="entry name" value="Cytochrome P450"/>
    <property type="match status" value="1"/>
</dbReference>
<reference evidence="16" key="2">
    <citation type="submission" date="2020-11" db="EMBL/GenBank/DDBJ databases">
        <authorList>
            <person name="McCartney M.A."/>
            <person name="Auch B."/>
            <person name="Kono T."/>
            <person name="Mallez S."/>
            <person name="Becker A."/>
            <person name="Gohl D.M."/>
            <person name="Silverstein K.A.T."/>
            <person name="Koren S."/>
            <person name="Bechman K.B."/>
            <person name="Herman A."/>
            <person name="Abrahante J.E."/>
            <person name="Garbe J."/>
        </authorList>
    </citation>
    <scope>NUCLEOTIDE SEQUENCE</scope>
    <source>
        <strain evidence="16">Duluth1</strain>
        <tissue evidence="16">Whole animal</tissue>
    </source>
</reference>
<evidence type="ECO:0000313" key="16">
    <source>
        <dbReference type="EMBL" id="KAH3876771.1"/>
    </source>
</evidence>
<protein>
    <recommendedName>
        <fullName evidence="18">Cytochrome P450</fullName>
    </recommendedName>
</protein>
<keyword evidence="15" id="KW-0812">Transmembrane</keyword>
<dbReference type="PRINTS" id="PR00463">
    <property type="entry name" value="EP450I"/>
</dbReference>
<name>A0A9D4MIC7_DREPO</name>
<evidence type="ECO:0000256" key="14">
    <source>
        <dbReference type="RuleBase" id="RU000461"/>
    </source>
</evidence>
<keyword evidence="5 13" id="KW-0349">Heme</keyword>
<reference evidence="16" key="1">
    <citation type="journal article" date="2019" name="bioRxiv">
        <title>The Genome of the Zebra Mussel, Dreissena polymorpha: A Resource for Invasive Species Research.</title>
        <authorList>
            <person name="McCartney M.A."/>
            <person name="Auch B."/>
            <person name="Kono T."/>
            <person name="Mallez S."/>
            <person name="Zhang Y."/>
            <person name="Obille A."/>
            <person name="Becker A."/>
            <person name="Abrahante J.E."/>
            <person name="Garbe J."/>
            <person name="Badalamenti J.P."/>
            <person name="Herman A."/>
            <person name="Mangelson H."/>
            <person name="Liachko I."/>
            <person name="Sullivan S."/>
            <person name="Sone E.D."/>
            <person name="Koren S."/>
            <person name="Silverstein K.A.T."/>
            <person name="Beckman K.B."/>
            <person name="Gohl D.M."/>
        </authorList>
    </citation>
    <scope>NUCLEOTIDE SEQUENCE</scope>
    <source>
        <strain evidence="16">Duluth1</strain>
        <tissue evidence="16">Whole animal</tissue>
    </source>
</reference>
<evidence type="ECO:0000256" key="6">
    <source>
        <dbReference type="ARBA" id="ARBA00022723"/>
    </source>
</evidence>
<evidence type="ECO:0000313" key="17">
    <source>
        <dbReference type="Proteomes" id="UP000828390"/>
    </source>
</evidence>
<evidence type="ECO:0000256" key="9">
    <source>
        <dbReference type="ARBA" id="ARBA00023002"/>
    </source>
</evidence>
<comment type="caution">
    <text evidence="16">The sequence shown here is derived from an EMBL/GenBank/DDBJ whole genome shotgun (WGS) entry which is preliminary data.</text>
</comment>
<dbReference type="GO" id="GO:0006805">
    <property type="term" value="P:xenobiotic metabolic process"/>
    <property type="evidence" value="ECO:0007669"/>
    <property type="project" value="TreeGrafter"/>
</dbReference>
<evidence type="ECO:0008006" key="18">
    <source>
        <dbReference type="Google" id="ProtNLM"/>
    </source>
</evidence>
<comment type="similarity">
    <text evidence="4 14">Belongs to the cytochrome P450 family.</text>
</comment>
<keyword evidence="9 14" id="KW-0560">Oxidoreductase</keyword>
<dbReference type="SUPFAM" id="SSF48264">
    <property type="entry name" value="Cytochrome P450"/>
    <property type="match status" value="1"/>
</dbReference>
<dbReference type="InterPro" id="IPR001128">
    <property type="entry name" value="Cyt_P450"/>
</dbReference>
<evidence type="ECO:0000256" key="15">
    <source>
        <dbReference type="SAM" id="Phobius"/>
    </source>
</evidence>
<keyword evidence="6 13" id="KW-0479">Metal-binding</keyword>
<proteinExistence type="inferred from homology"/>
<comment type="subcellular location">
    <subcellularLocation>
        <location evidence="3">Endoplasmic reticulum membrane</location>
        <topology evidence="3">Peripheral membrane protein</topology>
    </subcellularLocation>
    <subcellularLocation>
        <location evidence="2">Microsome membrane</location>
        <topology evidence="2">Peripheral membrane protein</topology>
    </subcellularLocation>
</comment>
<feature type="transmembrane region" description="Helical" evidence="15">
    <location>
        <begin position="313"/>
        <end position="338"/>
    </location>
</feature>
<evidence type="ECO:0000256" key="13">
    <source>
        <dbReference type="PIRSR" id="PIRSR602401-1"/>
    </source>
</evidence>
<organism evidence="16 17">
    <name type="scientific">Dreissena polymorpha</name>
    <name type="common">Zebra mussel</name>
    <name type="synonym">Mytilus polymorpha</name>
    <dbReference type="NCBI Taxonomy" id="45954"/>
    <lineage>
        <taxon>Eukaryota</taxon>
        <taxon>Metazoa</taxon>
        <taxon>Spiralia</taxon>
        <taxon>Lophotrochozoa</taxon>
        <taxon>Mollusca</taxon>
        <taxon>Bivalvia</taxon>
        <taxon>Autobranchia</taxon>
        <taxon>Heteroconchia</taxon>
        <taxon>Euheterodonta</taxon>
        <taxon>Imparidentia</taxon>
        <taxon>Neoheterodontei</taxon>
        <taxon>Myida</taxon>
        <taxon>Dreissenoidea</taxon>
        <taxon>Dreissenidae</taxon>
        <taxon>Dreissena</taxon>
    </lineage>
</organism>
<keyword evidence="15" id="KW-1133">Transmembrane helix</keyword>
<evidence type="ECO:0000256" key="1">
    <source>
        <dbReference type="ARBA" id="ARBA00001971"/>
    </source>
</evidence>
<dbReference type="PROSITE" id="PS00086">
    <property type="entry name" value="CYTOCHROME_P450"/>
    <property type="match status" value="1"/>
</dbReference>
<dbReference type="Pfam" id="PF00067">
    <property type="entry name" value="p450"/>
    <property type="match status" value="1"/>
</dbReference>
<gene>
    <name evidence="16" type="ORF">DPMN_000621</name>
</gene>
<sequence>MAWYTLYEHHLYDLGNALTHPGTAAILAFVLFALLVYTYFHNDSSSNLPPGPRPLFLFGNMRFFQQAATERTKMHNALNDIRPEYGDIVHLNLNGNAWIFLQGADAIREGLVKHPEISRNRPTWFRGIIKQNGKELAWINGKEWKCCRRKVIQSFRYLGVEKSPMENNVLEEVDLAVPYLKDTKRQPTDLWRMSMTIALNIMHSFVFGKRLEGTSANFELLINAAHEIITTGEVVSPMINLPKWLQKIICKDIFLHHEKKKCAYDVIHKYTNDRIKERHENFNSNLIRDYADVHLNLKSETPSRDNYQVNSSFELMTTIFATGVVSISNALMWTILYMQEYPDVQNKCRDVLNEICGHSNVYWSDRKNVPYIEAVIMEINRLSSNVPFTVSHTSEKETTLLGFTIPKKSVIRANLYSAHMDPRYWEEPHVFNPDRFLKDEKLIRNPAYMPFGIGPRKCVAHRMSELIQFVTFSNLVRRVSFEREDPNETHTFQLVYEQVTSRPIPFKTISTVL</sequence>
<evidence type="ECO:0000256" key="3">
    <source>
        <dbReference type="ARBA" id="ARBA00004406"/>
    </source>
</evidence>
<evidence type="ECO:0000256" key="2">
    <source>
        <dbReference type="ARBA" id="ARBA00004174"/>
    </source>
</evidence>
<dbReference type="InterPro" id="IPR036396">
    <property type="entry name" value="Cyt_P450_sf"/>
</dbReference>
<keyword evidence="10 13" id="KW-0408">Iron</keyword>
<evidence type="ECO:0000256" key="7">
    <source>
        <dbReference type="ARBA" id="ARBA00022824"/>
    </source>
</evidence>
<evidence type="ECO:0000256" key="12">
    <source>
        <dbReference type="ARBA" id="ARBA00023136"/>
    </source>
</evidence>
<keyword evidence="8" id="KW-0492">Microsome</keyword>
<evidence type="ECO:0000256" key="8">
    <source>
        <dbReference type="ARBA" id="ARBA00022848"/>
    </source>
</evidence>
<evidence type="ECO:0000256" key="11">
    <source>
        <dbReference type="ARBA" id="ARBA00023033"/>
    </source>
</evidence>
<dbReference type="GO" id="GO:0005506">
    <property type="term" value="F:iron ion binding"/>
    <property type="evidence" value="ECO:0007669"/>
    <property type="project" value="InterPro"/>
</dbReference>
<feature type="transmembrane region" description="Helical" evidence="15">
    <location>
        <begin position="20"/>
        <end position="40"/>
    </location>
</feature>
<evidence type="ECO:0000256" key="10">
    <source>
        <dbReference type="ARBA" id="ARBA00023004"/>
    </source>
</evidence>
<dbReference type="PANTHER" id="PTHR24300:SF375">
    <property type="entry name" value="CYTOCHROME P450 FAMILY"/>
    <property type="match status" value="1"/>
</dbReference>
<comment type="cofactor">
    <cofactor evidence="1 13">
        <name>heme</name>
        <dbReference type="ChEBI" id="CHEBI:30413"/>
    </cofactor>
</comment>
<feature type="binding site" description="axial binding residue" evidence="13">
    <location>
        <position position="458"/>
    </location>
    <ligand>
        <name>heme</name>
        <dbReference type="ChEBI" id="CHEBI:30413"/>
    </ligand>
    <ligandPart>
        <name>Fe</name>
        <dbReference type="ChEBI" id="CHEBI:18248"/>
    </ligandPart>
</feature>
<dbReference type="AlphaFoldDB" id="A0A9D4MIC7"/>
<dbReference type="EMBL" id="JAIWYP010000001">
    <property type="protein sequence ID" value="KAH3876771.1"/>
    <property type="molecule type" value="Genomic_DNA"/>
</dbReference>